<evidence type="ECO:0000313" key="3">
    <source>
        <dbReference type="Proteomes" id="UP000636709"/>
    </source>
</evidence>
<keyword evidence="3" id="KW-1185">Reference proteome</keyword>
<accession>A0A835BWF2</accession>
<dbReference type="EMBL" id="JACEFO010001717">
    <property type="protein sequence ID" value="KAF8717543.1"/>
    <property type="molecule type" value="Genomic_DNA"/>
</dbReference>
<comment type="caution">
    <text evidence="2">The sequence shown here is derived from an EMBL/GenBank/DDBJ whole genome shotgun (WGS) entry which is preliminary data.</text>
</comment>
<gene>
    <name evidence="2" type="ORF">HU200_025800</name>
</gene>
<reference evidence="2" key="1">
    <citation type="submission" date="2020-07" db="EMBL/GenBank/DDBJ databases">
        <title>Genome sequence and genetic diversity analysis of an under-domesticated orphan crop, white fonio (Digitaria exilis).</title>
        <authorList>
            <person name="Bennetzen J.L."/>
            <person name="Chen S."/>
            <person name="Ma X."/>
            <person name="Wang X."/>
            <person name="Yssel A.E.J."/>
            <person name="Chaluvadi S.R."/>
            <person name="Johnson M."/>
            <person name="Gangashetty P."/>
            <person name="Hamidou F."/>
            <person name="Sanogo M.D."/>
            <person name="Zwaenepoel A."/>
            <person name="Wallace J."/>
            <person name="Van De Peer Y."/>
            <person name="Van Deynze A."/>
        </authorList>
    </citation>
    <scope>NUCLEOTIDE SEQUENCE</scope>
    <source>
        <tissue evidence="2">Leaves</tissue>
    </source>
</reference>
<feature type="compositionally biased region" description="Polar residues" evidence="1">
    <location>
        <begin position="104"/>
        <end position="114"/>
    </location>
</feature>
<name>A0A835BWF2_9POAL</name>
<proteinExistence type="predicted"/>
<sequence length="149" mass="15928">MNPLPRISVPVLPRPEKPRRSIDPAGLACENDCNQAKKVTNTIARARSFDSVAVVAVLLMTMQCSSVMILAARPLPPHDAAAADGSRRGWELGPAQQALVGQMKLSQPGQGNDNDWQDTHHPGDVDPTIGPRDPMPAVFGDESSNGMMP</sequence>
<evidence type="ECO:0000256" key="1">
    <source>
        <dbReference type="SAM" id="MobiDB-lite"/>
    </source>
</evidence>
<evidence type="ECO:0000313" key="2">
    <source>
        <dbReference type="EMBL" id="KAF8717543.1"/>
    </source>
</evidence>
<feature type="region of interest" description="Disordered" evidence="1">
    <location>
        <begin position="1"/>
        <end position="23"/>
    </location>
</feature>
<dbReference type="Proteomes" id="UP000636709">
    <property type="component" value="Unassembled WGS sequence"/>
</dbReference>
<feature type="region of interest" description="Disordered" evidence="1">
    <location>
        <begin position="79"/>
        <end position="149"/>
    </location>
</feature>
<protein>
    <submittedName>
        <fullName evidence="2">Uncharacterized protein</fullName>
    </submittedName>
</protein>
<organism evidence="2 3">
    <name type="scientific">Digitaria exilis</name>
    <dbReference type="NCBI Taxonomy" id="1010633"/>
    <lineage>
        <taxon>Eukaryota</taxon>
        <taxon>Viridiplantae</taxon>
        <taxon>Streptophyta</taxon>
        <taxon>Embryophyta</taxon>
        <taxon>Tracheophyta</taxon>
        <taxon>Spermatophyta</taxon>
        <taxon>Magnoliopsida</taxon>
        <taxon>Liliopsida</taxon>
        <taxon>Poales</taxon>
        <taxon>Poaceae</taxon>
        <taxon>PACMAD clade</taxon>
        <taxon>Panicoideae</taxon>
        <taxon>Panicodae</taxon>
        <taxon>Paniceae</taxon>
        <taxon>Anthephorinae</taxon>
        <taxon>Digitaria</taxon>
    </lineage>
</organism>
<dbReference type="AlphaFoldDB" id="A0A835BWF2"/>